<dbReference type="AlphaFoldDB" id="A0A1H6PXT4"/>
<feature type="compositionally biased region" description="Gly residues" evidence="6">
    <location>
        <begin position="466"/>
        <end position="477"/>
    </location>
</feature>
<comment type="catalytic activity">
    <reaction evidence="1">
        <text>S-ubiquitinyl-[E2 ubiquitin-conjugating enzyme]-L-cysteine + [acceptor protein]-L-lysine = [E2 ubiquitin-conjugating enzyme]-L-cysteine + N(6)-ubiquitinyl-[acceptor protein]-L-lysine.</text>
        <dbReference type="EC" id="2.3.2.26"/>
    </reaction>
</comment>
<organism evidence="8 9">
    <name type="scientific">Yarrowia lipolytica</name>
    <name type="common">Candida lipolytica</name>
    <dbReference type="NCBI Taxonomy" id="4952"/>
    <lineage>
        <taxon>Eukaryota</taxon>
        <taxon>Fungi</taxon>
        <taxon>Dikarya</taxon>
        <taxon>Ascomycota</taxon>
        <taxon>Saccharomycotina</taxon>
        <taxon>Dipodascomycetes</taxon>
        <taxon>Dipodascales</taxon>
        <taxon>Dipodascales incertae sedis</taxon>
        <taxon>Yarrowia</taxon>
    </lineage>
</organism>
<dbReference type="GO" id="GO:0061630">
    <property type="term" value="F:ubiquitin protein ligase activity"/>
    <property type="evidence" value="ECO:0007669"/>
    <property type="project" value="UniProtKB-EC"/>
</dbReference>
<keyword evidence="3" id="KW-0808">Transferase</keyword>
<dbReference type="InterPro" id="IPR000569">
    <property type="entry name" value="HECT_dom"/>
</dbReference>
<proteinExistence type="predicted"/>
<dbReference type="KEGG" id="yli:2910761"/>
<gene>
    <name evidence="8" type="ORF">YALI1_D18943g</name>
</gene>
<dbReference type="Pfam" id="PF00632">
    <property type="entry name" value="HECT"/>
    <property type="match status" value="1"/>
</dbReference>
<feature type="active site" description="Glycyl thioester intermediate" evidence="5">
    <location>
        <position position="969"/>
    </location>
</feature>
<evidence type="ECO:0000313" key="9">
    <source>
        <dbReference type="Proteomes" id="UP000182444"/>
    </source>
</evidence>
<dbReference type="CDD" id="cd00078">
    <property type="entry name" value="HECTc"/>
    <property type="match status" value="1"/>
</dbReference>
<name>A0A1H6PXT4_YARLL</name>
<evidence type="ECO:0000256" key="6">
    <source>
        <dbReference type="SAM" id="MobiDB-lite"/>
    </source>
</evidence>
<dbReference type="PANTHER" id="PTHR45700">
    <property type="entry name" value="UBIQUITIN-PROTEIN LIGASE E3C"/>
    <property type="match status" value="1"/>
</dbReference>
<dbReference type="SMART" id="SM00119">
    <property type="entry name" value="HECTc"/>
    <property type="match status" value="1"/>
</dbReference>
<dbReference type="eggNOG" id="KOG0941">
    <property type="taxonomic scope" value="Eukaryota"/>
</dbReference>
<dbReference type="EC" id="2.3.2.26" evidence="2"/>
<dbReference type="PROSITE" id="PS50237">
    <property type="entry name" value="HECT"/>
    <property type="match status" value="1"/>
</dbReference>
<dbReference type="Proteomes" id="UP000182444">
    <property type="component" value="Chromosome 1D"/>
</dbReference>
<evidence type="ECO:0000256" key="4">
    <source>
        <dbReference type="ARBA" id="ARBA00022786"/>
    </source>
</evidence>
<dbReference type="Gene3D" id="3.30.2160.10">
    <property type="entry name" value="Hect, E3 ligase catalytic domain"/>
    <property type="match status" value="1"/>
</dbReference>
<evidence type="ECO:0000259" key="7">
    <source>
        <dbReference type="PROSITE" id="PS50237"/>
    </source>
</evidence>
<feature type="region of interest" description="Disordered" evidence="6">
    <location>
        <begin position="1"/>
        <end position="20"/>
    </location>
</feature>
<feature type="compositionally biased region" description="Low complexity" evidence="6">
    <location>
        <begin position="321"/>
        <end position="335"/>
    </location>
</feature>
<evidence type="ECO:0000313" key="8">
    <source>
        <dbReference type="EMBL" id="AOW04107.1"/>
    </source>
</evidence>
<dbReference type="Gene3D" id="3.90.1750.10">
    <property type="entry name" value="Hect, E3 ligase catalytic domains"/>
    <property type="match status" value="1"/>
</dbReference>
<feature type="compositionally biased region" description="Basic and acidic residues" evidence="6">
    <location>
        <begin position="227"/>
        <end position="253"/>
    </location>
</feature>
<feature type="domain" description="HECT" evidence="7">
    <location>
        <begin position="668"/>
        <end position="1001"/>
    </location>
</feature>
<dbReference type="GO" id="GO:0000209">
    <property type="term" value="P:protein polyubiquitination"/>
    <property type="evidence" value="ECO:0007669"/>
    <property type="project" value="InterPro"/>
</dbReference>
<evidence type="ECO:0000256" key="5">
    <source>
        <dbReference type="PROSITE-ProRule" id="PRU00104"/>
    </source>
</evidence>
<dbReference type="InterPro" id="IPR035983">
    <property type="entry name" value="Hect_E3_ubiquitin_ligase"/>
</dbReference>
<evidence type="ECO:0000256" key="3">
    <source>
        <dbReference type="ARBA" id="ARBA00022679"/>
    </source>
</evidence>
<dbReference type="SUPFAM" id="SSF56204">
    <property type="entry name" value="Hect, E3 ligase catalytic domain"/>
    <property type="match status" value="1"/>
</dbReference>
<dbReference type="Gene3D" id="3.30.2410.10">
    <property type="entry name" value="Hect, E3 ligase catalytic domain"/>
    <property type="match status" value="1"/>
</dbReference>
<dbReference type="GeneID" id="2910761"/>
<evidence type="ECO:0000256" key="2">
    <source>
        <dbReference type="ARBA" id="ARBA00012485"/>
    </source>
</evidence>
<feature type="region of interest" description="Disordered" evidence="6">
    <location>
        <begin position="208"/>
        <end position="390"/>
    </location>
</feature>
<dbReference type="VEuPathDB" id="FungiDB:YALI0_D15444g"/>
<accession>A0A1H6PXT4</accession>
<sequence>MFNLPWQKSRGSKSSPSTVLSELHVGSSVPTIPASKNRPNSSRSITTTCSSCGSSISLPPHLRSFLCSTCNTIKDLRSTSVRGGDLEPVSCALLEKWIETPHSLCKNLFDSFSSPTCLNASFHMFNVKLHSISTSHGLDLDEIDVFFQQVWSLGPEPQLAVLRGALKLLRRPRMLLDKPEKLRFLIILMAIPSLQNVSLLNRGLSEQMKEQKEGKRVRGPRVATPEFQERRRPSGDVPRGESEGRTKVGERKGGKNGVSDRAVLSQNKGNIPVGVPAPVRKPDGSFGVTGGGAAGRRESAGSAIPGVTGGSITSKERSRGESGSSPSSISPGESRPGYRGEPVSSGRRGGAGETPPNSASESRVSPPAELHDMPPANHVQSNSSNRCMGPPPPTSSIPYLSYCILSHLIGYQAHTGAELNKNIVNWYLRFSSDRFSLVVDMVNSFISSRLTYMYRHSSDGDDDEGVSGGVGSGGSSGGRVWSRDRGPAATPGSLPKVGPVSGLTRSSSKSRRSRKIRIYDYCNDWQITAAARFMSVLFNVNFVASYLPTSQFYNTMVDFVDVCGDFGAWQSRDGTNLNADMLCNGSLFGGTDTSPDATKFTFCAFPCLLSLGAKTSVLEYDAKKQMEFKAREAFFDSLSQRQHIEPYLKIKVKRESLLADSLSEIERNNGNYKKSLRVEFVGEPGIDVGGIRKEWFLLLKTALFNPARNLFVEDEESHYCWFNPGCKAQDGDLREYRLAGVITGLALYNSSMLDLPLPPVVFKKLLGCPVGLEDFTVVNPTVGRSLSQLLKFTESEVESLNLSYNVIIDSEGVKKSCDLISNGSHVSVTTRNRRDYVSRLVKFFLETSISTTFAEYKKGFHSVVGGNALSLFRPEELEALVKGSSEPLDIGTLKTVTRYQNFTTEDPESELVVRWFWKWAENLEEEKQKKLLRFITGSDRIPATGISNMNFKITFSGPDCDRFPVSHTCFNELCVYGYSSRQKFIDKIVMAMNESEGFGIR</sequence>
<dbReference type="EMBL" id="CP017556">
    <property type="protein sequence ID" value="AOW04107.1"/>
    <property type="molecule type" value="Genomic_DNA"/>
</dbReference>
<reference evidence="8 9" key="1">
    <citation type="journal article" date="2016" name="PLoS ONE">
        <title>Sequence Assembly of Yarrowia lipolytica Strain W29/CLIB89 Shows Transposable Element Diversity.</title>
        <authorList>
            <person name="Magnan C."/>
            <person name="Yu J."/>
            <person name="Chang I."/>
            <person name="Jahn E."/>
            <person name="Kanomata Y."/>
            <person name="Wu J."/>
            <person name="Zeller M."/>
            <person name="Oakes M."/>
            <person name="Baldi P."/>
            <person name="Sandmeyer S."/>
        </authorList>
    </citation>
    <scope>NUCLEOTIDE SEQUENCE [LARGE SCALE GENOMIC DNA]</scope>
    <source>
        <strain evidence="9">CLIB89(W29)</strain>
    </source>
</reference>
<evidence type="ECO:0000256" key="1">
    <source>
        <dbReference type="ARBA" id="ARBA00000885"/>
    </source>
</evidence>
<dbReference type="InterPro" id="IPR044611">
    <property type="entry name" value="E3A/B/C-like"/>
</dbReference>
<dbReference type="RefSeq" id="XP_502861.3">
    <property type="nucleotide sequence ID" value="XM_502861.3"/>
</dbReference>
<feature type="region of interest" description="Disordered" evidence="6">
    <location>
        <begin position="459"/>
        <end position="508"/>
    </location>
</feature>
<dbReference type="PANTHER" id="PTHR45700:SF9">
    <property type="entry name" value="HECT-TYPE E3 UBIQUITIN TRANSFERASE"/>
    <property type="match status" value="1"/>
</dbReference>
<keyword evidence="4 5" id="KW-0833">Ubl conjugation pathway</keyword>
<dbReference type="VEuPathDB" id="FungiDB:YALI1_D18943g"/>
<protein>
    <recommendedName>
        <fullName evidence="2">HECT-type E3 ubiquitin transferase</fullName>
        <ecNumber evidence="2">2.3.2.26</ecNumber>
    </recommendedName>
</protein>